<keyword evidence="3" id="KW-1003">Cell membrane</keyword>
<keyword evidence="6 8" id="KW-0472">Membrane</keyword>
<evidence type="ECO:0000256" key="2">
    <source>
        <dbReference type="ARBA" id="ARBA00022448"/>
    </source>
</evidence>
<evidence type="ECO:0000313" key="10">
    <source>
        <dbReference type="EMBL" id="MFC5147513.1"/>
    </source>
</evidence>
<dbReference type="Gene3D" id="1.20.1250.20">
    <property type="entry name" value="MFS general substrate transporter like domains"/>
    <property type="match status" value="1"/>
</dbReference>
<dbReference type="Pfam" id="PF07690">
    <property type="entry name" value="MFS_1"/>
    <property type="match status" value="1"/>
</dbReference>
<proteinExistence type="predicted"/>
<feature type="domain" description="Major facilitator superfamily (MFS) profile" evidence="9">
    <location>
        <begin position="24"/>
        <end position="534"/>
    </location>
</feature>
<dbReference type="Proteomes" id="UP001596222">
    <property type="component" value="Unassembled WGS sequence"/>
</dbReference>
<gene>
    <name evidence="10" type="ORF">ACFPP6_22840</name>
</gene>
<dbReference type="SUPFAM" id="SSF103473">
    <property type="entry name" value="MFS general substrate transporter"/>
    <property type="match status" value="1"/>
</dbReference>
<dbReference type="PANTHER" id="PTHR23501:SF197">
    <property type="entry name" value="COMD"/>
    <property type="match status" value="1"/>
</dbReference>
<comment type="subcellular location">
    <subcellularLocation>
        <location evidence="1">Cell membrane</location>
        <topology evidence="1">Multi-pass membrane protein</topology>
    </subcellularLocation>
</comment>
<feature type="transmembrane region" description="Helical" evidence="8">
    <location>
        <begin position="215"/>
        <end position="233"/>
    </location>
</feature>
<evidence type="ECO:0000256" key="4">
    <source>
        <dbReference type="ARBA" id="ARBA00022692"/>
    </source>
</evidence>
<evidence type="ECO:0000256" key="7">
    <source>
        <dbReference type="SAM" id="MobiDB-lite"/>
    </source>
</evidence>
<feature type="transmembrane region" description="Helical" evidence="8">
    <location>
        <begin position="58"/>
        <end position="77"/>
    </location>
</feature>
<keyword evidence="11" id="KW-1185">Reference proteome</keyword>
<keyword evidence="5 8" id="KW-1133">Transmembrane helix</keyword>
<feature type="transmembrane region" description="Helical" evidence="8">
    <location>
        <begin position="319"/>
        <end position="337"/>
    </location>
</feature>
<evidence type="ECO:0000256" key="3">
    <source>
        <dbReference type="ARBA" id="ARBA00022475"/>
    </source>
</evidence>
<feature type="transmembrane region" description="Helical" evidence="8">
    <location>
        <begin position="150"/>
        <end position="171"/>
    </location>
</feature>
<dbReference type="InterPro" id="IPR020846">
    <property type="entry name" value="MFS_dom"/>
</dbReference>
<feature type="compositionally biased region" description="Low complexity" evidence="7">
    <location>
        <begin position="537"/>
        <end position="560"/>
    </location>
</feature>
<dbReference type="EMBL" id="JBHSKJ010000013">
    <property type="protein sequence ID" value="MFC5147513.1"/>
    <property type="molecule type" value="Genomic_DNA"/>
</dbReference>
<dbReference type="CDD" id="cd17502">
    <property type="entry name" value="MFS_Azr1_MDR_like"/>
    <property type="match status" value="1"/>
</dbReference>
<name>A0ABW0A1F4_9ACTN</name>
<feature type="transmembrane region" description="Helical" evidence="8">
    <location>
        <begin position="373"/>
        <end position="399"/>
    </location>
</feature>
<dbReference type="Gene3D" id="1.20.1720.10">
    <property type="entry name" value="Multidrug resistance protein D"/>
    <property type="match status" value="1"/>
</dbReference>
<evidence type="ECO:0000256" key="8">
    <source>
        <dbReference type="SAM" id="Phobius"/>
    </source>
</evidence>
<dbReference type="InterPro" id="IPR004638">
    <property type="entry name" value="EmrB-like"/>
</dbReference>
<dbReference type="NCBIfam" id="TIGR00711">
    <property type="entry name" value="efflux_EmrB"/>
    <property type="match status" value="1"/>
</dbReference>
<evidence type="ECO:0000256" key="5">
    <source>
        <dbReference type="ARBA" id="ARBA00022989"/>
    </source>
</evidence>
<sequence length="560" mass="58182">MTDTAAAPGSPGAPVIDRRRMRLVMAGLMLGLFMSALDQTIISAALRTIADDLNGLSQQAWANTSYMITSVITTALYGKLSDIYGRRPLYVIAVAVFVVGSVLCGLAQSMVMLSVFRGIQGLGAGGLMSLAFAILADLLPPAERSRYQAWFGAVFGVSAVVGPVVGGFFAGLDSFAGAAGWRWAFFINVPIGIATVLIVLSQVRVQNDRSKDKPDIAGVITLVLFLVPVLFAVEEGPKWGWGSAGTLGLFGVGAVGLVLFVMAQRRAGGAALLPTPMFRSPVFTLYNAVNTIVGAAVFGSLAVLPLYLQIVKGLSPTQAGLMMLPQTFGIIVAGRLCSAYVTRTGRFKGAMLTGIVLIMAGTFWFATLGADTALWQAAVAAAVMGIGIGVCWQVMLVAIQRGLEPQYMGAGVGSFAFFRSIGGTVGISVFFSLFFGSVGGRISDAYADAASDPGFKAALADPSVTSQPANQTLLAGRNGAVSLDDSSFLAHADARLAHPFLEGMAQAMQTVYVVSGFLLALGLVLALIPRDRRPEADAATAPSAPSASPAPSPKKVAAHQ</sequence>
<feature type="transmembrane region" description="Helical" evidence="8">
    <location>
        <begin position="349"/>
        <end position="367"/>
    </location>
</feature>
<reference evidence="11" key="1">
    <citation type="journal article" date="2019" name="Int. J. Syst. Evol. Microbiol.">
        <title>The Global Catalogue of Microorganisms (GCM) 10K type strain sequencing project: providing services to taxonomists for standard genome sequencing and annotation.</title>
        <authorList>
            <consortium name="The Broad Institute Genomics Platform"/>
            <consortium name="The Broad Institute Genome Sequencing Center for Infectious Disease"/>
            <person name="Wu L."/>
            <person name="Ma J."/>
        </authorList>
    </citation>
    <scope>NUCLEOTIDE SEQUENCE [LARGE SCALE GENOMIC DNA]</scope>
    <source>
        <strain evidence="11">CGMCC 4.1641</strain>
    </source>
</reference>
<feature type="transmembrane region" description="Helical" evidence="8">
    <location>
        <begin position="23"/>
        <end position="46"/>
    </location>
</feature>
<evidence type="ECO:0000313" key="11">
    <source>
        <dbReference type="Proteomes" id="UP001596222"/>
    </source>
</evidence>
<evidence type="ECO:0000259" key="9">
    <source>
        <dbReference type="PROSITE" id="PS50850"/>
    </source>
</evidence>
<keyword evidence="4 8" id="KW-0812">Transmembrane</keyword>
<dbReference type="PROSITE" id="PS50850">
    <property type="entry name" value="MFS"/>
    <property type="match status" value="1"/>
</dbReference>
<organism evidence="10 11">
    <name type="scientific">Streptomyces aureoversilis</name>
    <dbReference type="NCBI Taxonomy" id="67277"/>
    <lineage>
        <taxon>Bacteria</taxon>
        <taxon>Bacillati</taxon>
        <taxon>Actinomycetota</taxon>
        <taxon>Actinomycetes</taxon>
        <taxon>Kitasatosporales</taxon>
        <taxon>Streptomycetaceae</taxon>
        <taxon>Streptomyces</taxon>
    </lineage>
</organism>
<evidence type="ECO:0000256" key="6">
    <source>
        <dbReference type="ARBA" id="ARBA00023136"/>
    </source>
</evidence>
<feature type="transmembrane region" description="Helical" evidence="8">
    <location>
        <begin position="510"/>
        <end position="528"/>
    </location>
</feature>
<dbReference type="PRINTS" id="PR01036">
    <property type="entry name" value="TCRTETB"/>
</dbReference>
<feature type="transmembrane region" description="Helical" evidence="8">
    <location>
        <begin position="283"/>
        <end position="307"/>
    </location>
</feature>
<feature type="transmembrane region" description="Helical" evidence="8">
    <location>
        <begin position="183"/>
        <end position="203"/>
    </location>
</feature>
<dbReference type="RefSeq" id="WP_382045400.1">
    <property type="nucleotide sequence ID" value="NZ_JBHSKJ010000013.1"/>
</dbReference>
<comment type="caution">
    <text evidence="10">The sequence shown here is derived from an EMBL/GenBank/DDBJ whole genome shotgun (WGS) entry which is preliminary data.</text>
</comment>
<feature type="transmembrane region" description="Helical" evidence="8">
    <location>
        <begin position="411"/>
        <end position="435"/>
    </location>
</feature>
<feature type="transmembrane region" description="Helical" evidence="8">
    <location>
        <begin position="119"/>
        <end position="138"/>
    </location>
</feature>
<dbReference type="InterPro" id="IPR011701">
    <property type="entry name" value="MFS"/>
</dbReference>
<dbReference type="InterPro" id="IPR036259">
    <property type="entry name" value="MFS_trans_sf"/>
</dbReference>
<protein>
    <submittedName>
        <fullName evidence="10">MDR family MFS transporter</fullName>
    </submittedName>
</protein>
<feature type="region of interest" description="Disordered" evidence="7">
    <location>
        <begin position="534"/>
        <end position="560"/>
    </location>
</feature>
<feature type="transmembrane region" description="Helical" evidence="8">
    <location>
        <begin position="239"/>
        <end position="262"/>
    </location>
</feature>
<dbReference type="PANTHER" id="PTHR23501">
    <property type="entry name" value="MAJOR FACILITATOR SUPERFAMILY"/>
    <property type="match status" value="1"/>
</dbReference>
<feature type="transmembrane region" description="Helical" evidence="8">
    <location>
        <begin position="89"/>
        <end position="113"/>
    </location>
</feature>
<keyword evidence="2" id="KW-0813">Transport</keyword>
<evidence type="ECO:0000256" key="1">
    <source>
        <dbReference type="ARBA" id="ARBA00004651"/>
    </source>
</evidence>
<accession>A0ABW0A1F4</accession>